<evidence type="ECO:0000313" key="1">
    <source>
        <dbReference type="EMBL" id="SFW48693.1"/>
    </source>
</evidence>
<gene>
    <name evidence="1" type="ORF">SAMN05661012_02107</name>
    <name evidence="2" type="ORF">SR876_25805</name>
</gene>
<dbReference type="EMBL" id="FPIZ01000005">
    <property type="protein sequence ID" value="SFW48693.1"/>
    <property type="molecule type" value="Genomic_DNA"/>
</dbReference>
<dbReference type="RefSeq" id="WP_072359650.1">
    <property type="nucleotide sequence ID" value="NZ_CP139972.1"/>
</dbReference>
<dbReference type="Proteomes" id="UP001326715">
    <property type="component" value="Chromosome"/>
</dbReference>
<dbReference type="EMBL" id="CP140154">
    <property type="protein sequence ID" value="WQG88339.1"/>
    <property type="molecule type" value="Genomic_DNA"/>
</dbReference>
<dbReference type="STRING" id="1004.SAMN05661012_02107"/>
<evidence type="ECO:0000313" key="4">
    <source>
        <dbReference type="Proteomes" id="UP001326715"/>
    </source>
</evidence>
<accession>A0A1K1PMQ2</accession>
<dbReference type="AlphaFoldDB" id="A0A1K1PMQ2"/>
<reference evidence="1 3" key="1">
    <citation type="submission" date="2016-11" db="EMBL/GenBank/DDBJ databases">
        <authorList>
            <person name="Jaros S."/>
            <person name="Januszkiewicz K."/>
            <person name="Wedrychowicz H."/>
        </authorList>
    </citation>
    <scope>NUCLEOTIDE SEQUENCE [LARGE SCALE GENOMIC DNA]</scope>
    <source>
        <strain evidence="1 3">DSM 784</strain>
    </source>
</reference>
<dbReference type="OrthoDB" id="652657at2"/>
<dbReference type="Proteomes" id="UP000183788">
    <property type="component" value="Unassembled WGS sequence"/>
</dbReference>
<protein>
    <submittedName>
        <fullName evidence="1">Uncharacterized protein</fullName>
    </submittedName>
</protein>
<reference evidence="2 4" key="2">
    <citation type="submission" date="2023-11" db="EMBL/GenBank/DDBJ databases">
        <title>MicrobeMod: A computational toolkit for identifying prokaryotic methylation and restriction-modification with nanopore sequencing.</title>
        <authorList>
            <person name="Crits-Christoph A."/>
            <person name="Kang S.C."/>
            <person name="Lee H."/>
            <person name="Ostrov N."/>
        </authorList>
    </citation>
    <scope>NUCLEOTIDE SEQUENCE [LARGE SCALE GENOMIC DNA]</scope>
    <source>
        <strain evidence="2 4">ATCC 23090</strain>
    </source>
</reference>
<sequence>MSKSEKRRYLRNAPIPFPLENYTAQLKMIMEKNPSSPAHSFLDELIQRDRSIAYEMIARFVPMETTAEILTFLKAFIAEEKKGDDYISDDGQDAVEKIARSLLERGRESINAKNYLTAAETAFAIILAIEPELCMVLDEGWTYQMILIESFEYLDQIGKLPLSPDVFDLLLQQTIKHFKSIRDEDRYVDDKWKTLMLTFKNGCTH</sequence>
<keyword evidence="4" id="KW-1185">Reference proteome</keyword>
<evidence type="ECO:0000313" key="3">
    <source>
        <dbReference type="Proteomes" id="UP000183788"/>
    </source>
</evidence>
<name>A0A1K1PMQ2_9BACT</name>
<proteinExistence type="predicted"/>
<evidence type="ECO:0000313" key="2">
    <source>
        <dbReference type="EMBL" id="WQG88339.1"/>
    </source>
</evidence>
<organism evidence="1 3">
    <name type="scientific">Chitinophaga sancti</name>
    <dbReference type="NCBI Taxonomy" id="1004"/>
    <lineage>
        <taxon>Bacteria</taxon>
        <taxon>Pseudomonadati</taxon>
        <taxon>Bacteroidota</taxon>
        <taxon>Chitinophagia</taxon>
        <taxon>Chitinophagales</taxon>
        <taxon>Chitinophagaceae</taxon>
        <taxon>Chitinophaga</taxon>
    </lineage>
</organism>